<evidence type="ECO:0000313" key="4">
    <source>
        <dbReference type="EMBL" id="NKQ56756.1"/>
    </source>
</evidence>
<dbReference type="Pfam" id="PF00106">
    <property type="entry name" value="adh_short"/>
    <property type="match status" value="1"/>
</dbReference>
<comment type="similarity">
    <text evidence="1 3">Belongs to the short-chain dehydrogenases/reductases (SDR) family.</text>
</comment>
<evidence type="ECO:0000256" key="2">
    <source>
        <dbReference type="ARBA" id="ARBA00023002"/>
    </source>
</evidence>
<dbReference type="PANTHER" id="PTHR42760">
    <property type="entry name" value="SHORT-CHAIN DEHYDROGENASES/REDUCTASES FAMILY MEMBER"/>
    <property type="match status" value="1"/>
</dbReference>
<dbReference type="PANTHER" id="PTHR42760:SF133">
    <property type="entry name" value="3-OXOACYL-[ACYL-CARRIER-PROTEIN] REDUCTASE"/>
    <property type="match status" value="1"/>
</dbReference>
<comment type="caution">
    <text evidence="4">The sequence shown here is derived from an EMBL/GenBank/DDBJ whole genome shotgun (WGS) entry which is preliminary data.</text>
</comment>
<dbReference type="InterPro" id="IPR002347">
    <property type="entry name" value="SDR_fam"/>
</dbReference>
<dbReference type="CDD" id="cd05233">
    <property type="entry name" value="SDR_c"/>
    <property type="match status" value="1"/>
</dbReference>
<organism evidence="4 5">
    <name type="scientific">Amycolatopsis acididurans</name>
    <dbReference type="NCBI Taxonomy" id="2724524"/>
    <lineage>
        <taxon>Bacteria</taxon>
        <taxon>Bacillati</taxon>
        <taxon>Actinomycetota</taxon>
        <taxon>Actinomycetes</taxon>
        <taxon>Pseudonocardiales</taxon>
        <taxon>Pseudonocardiaceae</taxon>
        <taxon>Amycolatopsis</taxon>
    </lineage>
</organism>
<dbReference type="PRINTS" id="PR00081">
    <property type="entry name" value="GDHRDH"/>
</dbReference>
<name>A0ABX1JBY7_9PSEU</name>
<gene>
    <name evidence="4" type="ORF">HFP15_28170</name>
</gene>
<evidence type="ECO:0000256" key="3">
    <source>
        <dbReference type="RuleBase" id="RU000363"/>
    </source>
</evidence>
<keyword evidence="5" id="KW-1185">Reference proteome</keyword>
<sequence length="248" mass="26172">MDLSGEVALVTGASSGLGRRFAAVLASAGARVVIGGRRDERLKEVAAEITAAGGQCEAVAFDVSDARRLPEVMDQVEAVFGLVTVLVNNAGINDAMRPHKMPLELIDAVIDTNVRGPFVLCCEVARRLIAARRGGRIVNISSMGAFDYHGNAAALYSTTKAAVNRMTETLAVEWARHDINVNAIAPGAFATEMMDGMIARVGDPSGAFPRKRLGDPAQLDSSLLYLVSPGSEFVTGTVLKVDDGQMGR</sequence>
<dbReference type="Gene3D" id="3.40.50.720">
    <property type="entry name" value="NAD(P)-binding Rossmann-like Domain"/>
    <property type="match status" value="1"/>
</dbReference>
<dbReference type="SUPFAM" id="SSF51735">
    <property type="entry name" value="NAD(P)-binding Rossmann-fold domains"/>
    <property type="match status" value="1"/>
</dbReference>
<dbReference type="EMBL" id="JAAXLS010000026">
    <property type="protein sequence ID" value="NKQ56756.1"/>
    <property type="molecule type" value="Genomic_DNA"/>
</dbReference>
<keyword evidence="2" id="KW-0560">Oxidoreductase</keyword>
<reference evidence="4 5" key="1">
    <citation type="submission" date="2020-04" db="EMBL/GenBank/DDBJ databases">
        <title>Novel species.</title>
        <authorList>
            <person name="Teo W.F.A."/>
            <person name="Lipun K."/>
            <person name="Srisuk N."/>
            <person name="Duangmal K."/>
        </authorList>
    </citation>
    <scope>NUCLEOTIDE SEQUENCE [LARGE SCALE GENOMIC DNA]</scope>
    <source>
        <strain evidence="4 5">K13G38</strain>
    </source>
</reference>
<evidence type="ECO:0000313" key="5">
    <source>
        <dbReference type="Proteomes" id="UP000715441"/>
    </source>
</evidence>
<evidence type="ECO:0000256" key="1">
    <source>
        <dbReference type="ARBA" id="ARBA00006484"/>
    </source>
</evidence>
<dbReference type="InterPro" id="IPR036291">
    <property type="entry name" value="NAD(P)-bd_dom_sf"/>
</dbReference>
<dbReference type="RefSeq" id="WP_168519783.1">
    <property type="nucleotide sequence ID" value="NZ_JAAXLS010000026.1"/>
</dbReference>
<dbReference type="Proteomes" id="UP000715441">
    <property type="component" value="Unassembled WGS sequence"/>
</dbReference>
<protein>
    <submittedName>
        <fullName evidence="4">SDR family oxidoreductase</fullName>
    </submittedName>
</protein>
<accession>A0ABX1JBY7</accession>
<dbReference type="PRINTS" id="PR00080">
    <property type="entry name" value="SDRFAMILY"/>
</dbReference>
<proteinExistence type="inferred from homology"/>